<keyword evidence="3" id="KW-0050">Antiport</keyword>
<feature type="transmembrane region" description="Helical" evidence="9">
    <location>
        <begin position="362"/>
        <end position="386"/>
    </location>
</feature>
<evidence type="ECO:0000259" key="10">
    <source>
        <dbReference type="Pfam" id="PF00999"/>
    </source>
</evidence>
<dbReference type="InterPro" id="IPR006153">
    <property type="entry name" value="Cation/H_exchanger_TM"/>
</dbReference>
<evidence type="ECO:0000256" key="6">
    <source>
        <dbReference type="ARBA" id="ARBA00022989"/>
    </source>
</evidence>
<gene>
    <name evidence="11" type="ORF">A6M21_11650</name>
</gene>
<keyword evidence="8 9" id="KW-0472">Membrane</keyword>
<keyword evidence="4" id="KW-1003">Cell membrane</keyword>
<dbReference type="PANTHER" id="PTHR32507">
    <property type="entry name" value="NA(+)/H(+) ANTIPORTER 1"/>
    <property type="match status" value="1"/>
</dbReference>
<keyword evidence="12" id="KW-1185">Reference proteome</keyword>
<keyword evidence="2" id="KW-0813">Transport</keyword>
<reference evidence="11 12" key="1">
    <citation type="submission" date="2016-04" db="EMBL/GenBank/DDBJ databases">
        <authorList>
            <person name="Evans L.H."/>
            <person name="Alamgir A."/>
            <person name="Owens N."/>
            <person name="Weber N.D."/>
            <person name="Virtaneva K."/>
            <person name="Barbian K."/>
            <person name="Babar A."/>
            <person name="Rosenke K."/>
        </authorList>
    </citation>
    <scope>NUCLEOTIDE SEQUENCE [LARGE SCALE GENOMIC DNA]</scope>
    <source>
        <strain evidence="11 12">LMa1</strain>
    </source>
</reference>
<dbReference type="Proteomes" id="UP000078532">
    <property type="component" value="Unassembled WGS sequence"/>
</dbReference>
<dbReference type="GO" id="GO:0005886">
    <property type="term" value="C:plasma membrane"/>
    <property type="evidence" value="ECO:0007669"/>
    <property type="project" value="UniProtKB-SubCell"/>
</dbReference>
<dbReference type="EMBL" id="LYVF01000167">
    <property type="protein sequence ID" value="OAT81203.1"/>
    <property type="molecule type" value="Genomic_DNA"/>
</dbReference>
<dbReference type="InterPro" id="IPR038770">
    <property type="entry name" value="Na+/solute_symporter_sf"/>
</dbReference>
<dbReference type="Gene3D" id="1.20.1530.20">
    <property type="match status" value="1"/>
</dbReference>
<protein>
    <recommendedName>
        <fullName evidence="10">Cation/H+ exchanger transmembrane domain-containing protein</fullName>
    </recommendedName>
</protein>
<evidence type="ECO:0000256" key="1">
    <source>
        <dbReference type="ARBA" id="ARBA00004651"/>
    </source>
</evidence>
<comment type="subcellular location">
    <subcellularLocation>
        <location evidence="1">Cell membrane</location>
        <topology evidence="1">Multi-pass membrane protein</topology>
    </subcellularLocation>
</comment>
<name>A0A1B7LDL6_9FIRM</name>
<sequence length="402" mass="42242">MTTLILTGVLAAKLAHWVKIPDVVLFLLAGMGIGPSMLKLVNLPADSVASQIILIFGSALILFDGGLSLDFQVLKKVWRTIVLLATLGVVVTTLITGLAARFLLGLPVLPALLLAAVIASTDPATLVPIFQQIKIRERVAQTVLSESAFNDATGAILTFSLLGALTTGAFSPGKSILMFLGMAGGGLLAGIVIGLLVAYLVAHHKVGILGPYSAVMVVLAVLAAYLTAGRIGGSGYMAVFVTGIILGNLPTFKLEHRDAYATEQHYVLINLSLVMRMLIFILLGTQVNFTVIGKYWLAGLLVIAVFMLVARPATVLVSALPDRVARWEKNELFFMFWTRETGVIPAALSGILIGMGAPHADVIAALTFIAILATLLIQAGTTGLVARKLGLLLEGAKTGGGR</sequence>
<keyword evidence="7" id="KW-0406">Ion transport</keyword>
<feature type="transmembrane region" description="Helical" evidence="9">
    <location>
        <begin position="295"/>
        <end position="320"/>
    </location>
</feature>
<feature type="transmembrane region" description="Helical" evidence="9">
    <location>
        <begin position="266"/>
        <end position="289"/>
    </location>
</feature>
<dbReference type="STRING" id="1838280.A6M21_11650"/>
<evidence type="ECO:0000256" key="8">
    <source>
        <dbReference type="ARBA" id="ARBA00023136"/>
    </source>
</evidence>
<evidence type="ECO:0000256" key="9">
    <source>
        <dbReference type="SAM" id="Phobius"/>
    </source>
</evidence>
<feature type="transmembrane region" description="Helical" evidence="9">
    <location>
        <begin position="234"/>
        <end position="254"/>
    </location>
</feature>
<dbReference type="OrthoDB" id="1757035at2"/>
<feature type="transmembrane region" description="Helical" evidence="9">
    <location>
        <begin position="23"/>
        <end position="42"/>
    </location>
</feature>
<comment type="caution">
    <text evidence="11">The sequence shown here is derived from an EMBL/GenBank/DDBJ whole genome shotgun (WGS) entry which is preliminary data.</text>
</comment>
<keyword evidence="6 9" id="KW-1133">Transmembrane helix</keyword>
<evidence type="ECO:0000256" key="2">
    <source>
        <dbReference type="ARBA" id="ARBA00022448"/>
    </source>
</evidence>
<feature type="transmembrane region" description="Helical" evidence="9">
    <location>
        <begin position="176"/>
        <end position="202"/>
    </location>
</feature>
<evidence type="ECO:0000256" key="5">
    <source>
        <dbReference type="ARBA" id="ARBA00022692"/>
    </source>
</evidence>
<evidence type="ECO:0000256" key="7">
    <source>
        <dbReference type="ARBA" id="ARBA00023065"/>
    </source>
</evidence>
<feature type="transmembrane region" description="Helical" evidence="9">
    <location>
        <begin position="48"/>
        <end position="69"/>
    </location>
</feature>
<dbReference type="PANTHER" id="PTHR32507:SF0">
    <property type="entry name" value="NA(+)_H(+) ANTIPORTER 2-RELATED"/>
    <property type="match status" value="1"/>
</dbReference>
<dbReference type="Pfam" id="PF00999">
    <property type="entry name" value="Na_H_Exchanger"/>
    <property type="match status" value="1"/>
</dbReference>
<feature type="transmembrane region" description="Helical" evidence="9">
    <location>
        <begin position="209"/>
        <end position="228"/>
    </location>
</feature>
<accession>A0A1B7LDL6</accession>
<dbReference type="AlphaFoldDB" id="A0A1B7LDL6"/>
<feature type="transmembrane region" description="Helical" evidence="9">
    <location>
        <begin position="109"/>
        <end position="130"/>
    </location>
</feature>
<feature type="transmembrane region" description="Helical" evidence="9">
    <location>
        <begin position="332"/>
        <end position="356"/>
    </location>
</feature>
<dbReference type="GO" id="GO:1902600">
    <property type="term" value="P:proton transmembrane transport"/>
    <property type="evidence" value="ECO:0007669"/>
    <property type="project" value="InterPro"/>
</dbReference>
<evidence type="ECO:0000313" key="11">
    <source>
        <dbReference type="EMBL" id="OAT81203.1"/>
    </source>
</evidence>
<feature type="domain" description="Cation/H+ exchanger transmembrane" evidence="10">
    <location>
        <begin position="10"/>
        <end position="387"/>
    </location>
</feature>
<feature type="transmembrane region" description="Helical" evidence="9">
    <location>
        <begin position="151"/>
        <end position="170"/>
    </location>
</feature>
<feature type="transmembrane region" description="Helical" evidence="9">
    <location>
        <begin position="81"/>
        <end position="103"/>
    </location>
</feature>
<proteinExistence type="predicted"/>
<dbReference type="GO" id="GO:0015297">
    <property type="term" value="F:antiporter activity"/>
    <property type="evidence" value="ECO:0007669"/>
    <property type="project" value="UniProtKB-KW"/>
</dbReference>
<evidence type="ECO:0000313" key="12">
    <source>
        <dbReference type="Proteomes" id="UP000078532"/>
    </source>
</evidence>
<organism evidence="11 12">
    <name type="scientific">Desulfotomaculum copahuensis</name>
    <dbReference type="NCBI Taxonomy" id="1838280"/>
    <lineage>
        <taxon>Bacteria</taxon>
        <taxon>Bacillati</taxon>
        <taxon>Bacillota</taxon>
        <taxon>Clostridia</taxon>
        <taxon>Eubacteriales</taxon>
        <taxon>Desulfotomaculaceae</taxon>
        <taxon>Desulfotomaculum</taxon>
    </lineage>
</organism>
<evidence type="ECO:0000256" key="4">
    <source>
        <dbReference type="ARBA" id="ARBA00022475"/>
    </source>
</evidence>
<evidence type="ECO:0000256" key="3">
    <source>
        <dbReference type="ARBA" id="ARBA00022449"/>
    </source>
</evidence>
<keyword evidence="5 9" id="KW-0812">Transmembrane</keyword>